<evidence type="ECO:0000313" key="5">
    <source>
        <dbReference type="EMBL" id="GMR43827.1"/>
    </source>
</evidence>
<dbReference type="CDD" id="cd00037">
    <property type="entry name" value="CLECT"/>
    <property type="match status" value="1"/>
</dbReference>
<dbReference type="InterPro" id="IPR016186">
    <property type="entry name" value="C-type_lectin-like/link_sf"/>
</dbReference>
<dbReference type="InterPro" id="IPR001304">
    <property type="entry name" value="C-type_lectin-like"/>
</dbReference>
<dbReference type="InterPro" id="IPR035914">
    <property type="entry name" value="Sperma_CUB_dom_sf"/>
</dbReference>
<dbReference type="PANTHER" id="PTHR22991">
    <property type="entry name" value="PROTEIN CBG13490"/>
    <property type="match status" value="1"/>
</dbReference>
<dbReference type="PROSITE" id="PS00615">
    <property type="entry name" value="C_TYPE_LECTIN_1"/>
    <property type="match status" value="1"/>
</dbReference>
<feature type="non-terminal residue" evidence="5">
    <location>
        <position position="1"/>
    </location>
</feature>
<dbReference type="EMBL" id="BTRK01000003">
    <property type="protein sequence ID" value="GMR43827.1"/>
    <property type="molecule type" value="Genomic_DNA"/>
</dbReference>
<keyword evidence="1" id="KW-1015">Disulfide bond</keyword>
<accession>A0AAN4ZSZ8</accession>
<dbReference type="InterPro" id="IPR000859">
    <property type="entry name" value="CUB_dom"/>
</dbReference>
<feature type="non-terminal residue" evidence="5">
    <location>
        <position position="310"/>
    </location>
</feature>
<dbReference type="InterPro" id="IPR050976">
    <property type="entry name" value="Snaclec"/>
</dbReference>
<dbReference type="AlphaFoldDB" id="A0AAN4ZSZ8"/>
<evidence type="ECO:0000259" key="4">
    <source>
        <dbReference type="PROSITE" id="PS50041"/>
    </source>
</evidence>
<dbReference type="InterPro" id="IPR016187">
    <property type="entry name" value="CTDL_fold"/>
</dbReference>
<dbReference type="PROSITE" id="PS50041">
    <property type="entry name" value="C_TYPE_LECTIN_2"/>
    <property type="match status" value="1"/>
</dbReference>
<name>A0AAN4ZSZ8_9BILA</name>
<evidence type="ECO:0000256" key="2">
    <source>
        <dbReference type="PROSITE-ProRule" id="PRU00059"/>
    </source>
</evidence>
<evidence type="ECO:0000313" key="6">
    <source>
        <dbReference type="Proteomes" id="UP001328107"/>
    </source>
</evidence>
<evidence type="ECO:0008006" key="7">
    <source>
        <dbReference type="Google" id="ProtNLM"/>
    </source>
</evidence>
<feature type="domain" description="C-type lectin" evidence="4">
    <location>
        <begin position="84"/>
        <end position="199"/>
    </location>
</feature>
<protein>
    <recommendedName>
        <fullName evidence="7">C-type lectin</fullName>
    </recommendedName>
</protein>
<dbReference type="Gene3D" id="3.10.100.10">
    <property type="entry name" value="Mannose-Binding Protein A, subunit A"/>
    <property type="match status" value="1"/>
</dbReference>
<dbReference type="InterPro" id="IPR018378">
    <property type="entry name" value="C-type_lectin_CS"/>
</dbReference>
<comment type="caution">
    <text evidence="5">The sequence shown here is derived from an EMBL/GenBank/DDBJ whole genome shotgun (WGS) entry which is preliminary data.</text>
</comment>
<keyword evidence="6" id="KW-1185">Reference proteome</keyword>
<sequence>IGCNYTNKLWEWADGSAVDYEPREGYHPDLNGACTTGSAWYLTSNGFWNREANSSFYFTAQVFCTVQLHQPTGDGCETFDDDNEDGECYQVRGNAQTWQDAQTTCRNLGASVASIHNSQENAFIRRLAASAGAVNGIYIGATSSGNTFSWIDGSPWDYKNFYPGFPITGKGECLAMDTLSNSGEWMNMDCGSRLGVACAKTAEPRHTCTSGPWKEGEIMYTPGYPYDASEPCDYFLSVSAGKKVRVEVLLLEANACCDHLILVDDVLGGNLVANLTGEISNQYYTTESSNFMRVSWVPNGGVNVRGAMVS</sequence>
<dbReference type="PROSITE" id="PS01180">
    <property type="entry name" value="CUB"/>
    <property type="match status" value="1"/>
</dbReference>
<dbReference type="SMART" id="SM00034">
    <property type="entry name" value="CLECT"/>
    <property type="match status" value="1"/>
</dbReference>
<feature type="domain" description="CUB" evidence="3">
    <location>
        <begin position="190"/>
        <end position="310"/>
    </location>
</feature>
<evidence type="ECO:0000259" key="3">
    <source>
        <dbReference type="PROSITE" id="PS01180"/>
    </source>
</evidence>
<comment type="caution">
    <text evidence="2">Lacks conserved residue(s) required for the propagation of feature annotation.</text>
</comment>
<evidence type="ECO:0000256" key="1">
    <source>
        <dbReference type="ARBA" id="ARBA00023157"/>
    </source>
</evidence>
<dbReference type="PANTHER" id="PTHR22991:SF40">
    <property type="entry name" value="PROTEIN CBG13490"/>
    <property type="match status" value="1"/>
</dbReference>
<proteinExistence type="predicted"/>
<reference evidence="6" key="1">
    <citation type="submission" date="2022-10" db="EMBL/GenBank/DDBJ databases">
        <title>Genome assembly of Pristionchus species.</title>
        <authorList>
            <person name="Yoshida K."/>
            <person name="Sommer R.J."/>
        </authorList>
    </citation>
    <scope>NUCLEOTIDE SEQUENCE [LARGE SCALE GENOMIC DNA]</scope>
    <source>
        <strain evidence="6">RS5460</strain>
    </source>
</reference>
<dbReference type="Proteomes" id="UP001328107">
    <property type="component" value="Unassembled WGS sequence"/>
</dbReference>
<gene>
    <name evidence="5" type="ORF">PMAYCL1PPCAC_14022</name>
</gene>
<organism evidence="5 6">
    <name type="scientific">Pristionchus mayeri</name>
    <dbReference type="NCBI Taxonomy" id="1317129"/>
    <lineage>
        <taxon>Eukaryota</taxon>
        <taxon>Metazoa</taxon>
        <taxon>Ecdysozoa</taxon>
        <taxon>Nematoda</taxon>
        <taxon>Chromadorea</taxon>
        <taxon>Rhabditida</taxon>
        <taxon>Rhabditina</taxon>
        <taxon>Diplogasteromorpha</taxon>
        <taxon>Diplogasteroidea</taxon>
        <taxon>Neodiplogasteridae</taxon>
        <taxon>Pristionchus</taxon>
    </lineage>
</organism>
<dbReference type="SUPFAM" id="SSF49854">
    <property type="entry name" value="Spermadhesin, CUB domain"/>
    <property type="match status" value="1"/>
</dbReference>
<dbReference type="Pfam" id="PF00059">
    <property type="entry name" value="Lectin_C"/>
    <property type="match status" value="1"/>
</dbReference>
<dbReference type="SUPFAM" id="SSF56436">
    <property type="entry name" value="C-type lectin-like"/>
    <property type="match status" value="1"/>
</dbReference>